<feature type="transmembrane region" description="Helical" evidence="5">
    <location>
        <begin position="282"/>
        <end position="302"/>
    </location>
</feature>
<reference evidence="7 8" key="1">
    <citation type="journal article" date="2010" name="Stand. Genomic Sci.">
        <title>Complete genome sequence of Meiothermus silvanus type strain (VI-R2).</title>
        <authorList>
            <person name="Sikorski J."/>
            <person name="Tindall B.J."/>
            <person name="Lowry S."/>
            <person name="Lucas S."/>
            <person name="Nolan M."/>
            <person name="Copeland A."/>
            <person name="Glavina Del Rio T."/>
            <person name="Tice H."/>
            <person name="Cheng J.F."/>
            <person name="Han C."/>
            <person name="Pitluck S."/>
            <person name="Liolios K."/>
            <person name="Ivanova N."/>
            <person name="Mavromatis K."/>
            <person name="Mikhailova N."/>
            <person name="Pati A."/>
            <person name="Goodwin L."/>
            <person name="Chen A."/>
            <person name="Palaniappan K."/>
            <person name="Land M."/>
            <person name="Hauser L."/>
            <person name="Chang Y.J."/>
            <person name="Jeffries C.D."/>
            <person name="Rohde M."/>
            <person name="Goker M."/>
            <person name="Woyke T."/>
            <person name="Bristow J."/>
            <person name="Eisen J.A."/>
            <person name="Markowitz V."/>
            <person name="Hugenholtz P."/>
            <person name="Kyrpides N.C."/>
            <person name="Klenk H.P."/>
            <person name="Lapidus A."/>
        </authorList>
    </citation>
    <scope>NUCLEOTIDE SEQUENCE [LARGE SCALE GENOMIC DNA]</scope>
    <source>
        <strain evidence="8">ATCC 700542 / DSM 9946 / VI-R2</strain>
    </source>
</reference>
<dbReference type="InterPro" id="IPR036465">
    <property type="entry name" value="vWFA_dom_sf"/>
</dbReference>
<keyword evidence="3 5" id="KW-1133">Transmembrane helix</keyword>
<dbReference type="SUPFAM" id="SSF53300">
    <property type="entry name" value="vWA-like"/>
    <property type="match status" value="1"/>
</dbReference>
<dbReference type="EMBL" id="CP002042">
    <property type="protein sequence ID" value="ADH62537.1"/>
    <property type="molecule type" value="Genomic_DNA"/>
</dbReference>
<dbReference type="PANTHER" id="PTHR22550">
    <property type="entry name" value="SPORE GERMINATION PROTEIN"/>
    <property type="match status" value="1"/>
</dbReference>
<dbReference type="Pfam" id="PF13519">
    <property type="entry name" value="VWA_2"/>
    <property type="match status" value="1"/>
</dbReference>
<dbReference type="HOGENOM" id="CLU_024570_2_1_0"/>
<accession>D7BAL5</accession>
<evidence type="ECO:0000313" key="8">
    <source>
        <dbReference type="Proteomes" id="UP000001916"/>
    </source>
</evidence>
<feature type="transmembrane region" description="Helical" evidence="5">
    <location>
        <begin position="52"/>
        <end position="73"/>
    </location>
</feature>
<dbReference type="PROSITE" id="PS50234">
    <property type="entry name" value="VWFA"/>
    <property type="match status" value="1"/>
</dbReference>
<proteinExistence type="predicted"/>
<gene>
    <name evidence="7" type="ordered locus">Mesil_0616</name>
</gene>
<evidence type="ECO:0000259" key="6">
    <source>
        <dbReference type="PROSITE" id="PS50234"/>
    </source>
</evidence>
<dbReference type="Gene3D" id="3.40.50.410">
    <property type="entry name" value="von Willebrand factor, type A domain"/>
    <property type="match status" value="1"/>
</dbReference>
<evidence type="ECO:0000256" key="1">
    <source>
        <dbReference type="ARBA" id="ARBA00022475"/>
    </source>
</evidence>
<evidence type="ECO:0000256" key="3">
    <source>
        <dbReference type="ARBA" id="ARBA00022989"/>
    </source>
</evidence>
<organism evidence="7 8">
    <name type="scientific">Allomeiothermus silvanus (strain ATCC 700542 / DSM 9946 / NBRC 106475 / NCIMB 13440 / VI-R2)</name>
    <name type="common">Thermus silvanus</name>
    <dbReference type="NCBI Taxonomy" id="526227"/>
    <lineage>
        <taxon>Bacteria</taxon>
        <taxon>Thermotogati</taxon>
        <taxon>Deinococcota</taxon>
        <taxon>Deinococci</taxon>
        <taxon>Thermales</taxon>
        <taxon>Thermaceae</taxon>
        <taxon>Allomeiothermus</taxon>
    </lineage>
</organism>
<dbReference type="PANTHER" id="PTHR22550:SF5">
    <property type="entry name" value="LEUCINE ZIPPER PROTEIN 4"/>
    <property type="match status" value="1"/>
</dbReference>
<dbReference type="AlphaFoldDB" id="D7BAL5"/>
<sequence>MSFQAPVYLWALLILPVLAYLYWRARQGRGQGFVWLPDLERVRLASGVARSWPGWLAVGLYGVSMALALLALAKPTAALPTPDEQAGVVLAIDVSGSMMADDLKPSRLDAAKAAARSFVERMPAGVKVGLVSFAAGAVLESGLTADHQGVIERIDLLERRANTAIGEGLLESLKAFPTGANHQVAVPATVILLSDGRNRIGIAPQEAAQEAKRRGVRVYTIGVGSDDPNASVDWAGFDEAELRGIAEVTGGRYFAADSADRLQEIYRELGSQIGWKLERTQVSGLVALLAGFCLALSLILSWGSRRLI</sequence>
<keyword evidence="1" id="KW-1003">Cell membrane</keyword>
<protein>
    <submittedName>
        <fullName evidence="7">von Willebrand factor type A</fullName>
    </submittedName>
</protein>
<keyword evidence="8" id="KW-1185">Reference proteome</keyword>
<evidence type="ECO:0000256" key="5">
    <source>
        <dbReference type="SAM" id="Phobius"/>
    </source>
</evidence>
<dbReference type="eggNOG" id="COG2304">
    <property type="taxonomic scope" value="Bacteria"/>
</dbReference>
<feature type="domain" description="VWFA" evidence="6">
    <location>
        <begin position="87"/>
        <end position="269"/>
    </location>
</feature>
<dbReference type="KEGG" id="msv:Mesil_0616"/>
<dbReference type="InterPro" id="IPR050768">
    <property type="entry name" value="UPF0353/GerABKA_families"/>
</dbReference>
<name>D7BAL5_ALLS1</name>
<dbReference type="RefSeq" id="WP_013157129.1">
    <property type="nucleotide sequence ID" value="NC_014212.1"/>
</dbReference>
<dbReference type="InterPro" id="IPR002035">
    <property type="entry name" value="VWF_A"/>
</dbReference>
<dbReference type="SMART" id="SM00327">
    <property type="entry name" value="VWA"/>
    <property type="match status" value="1"/>
</dbReference>
<dbReference type="OrthoDB" id="8882959at2"/>
<dbReference type="STRING" id="526227.Mesil_0616"/>
<dbReference type="Proteomes" id="UP000001916">
    <property type="component" value="Chromosome"/>
</dbReference>
<evidence type="ECO:0000256" key="4">
    <source>
        <dbReference type="ARBA" id="ARBA00023136"/>
    </source>
</evidence>
<keyword evidence="2 5" id="KW-0812">Transmembrane</keyword>
<keyword evidence="4 5" id="KW-0472">Membrane</keyword>
<evidence type="ECO:0000256" key="2">
    <source>
        <dbReference type="ARBA" id="ARBA00022692"/>
    </source>
</evidence>
<evidence type="ECO:0000313" key="7">
    <source>
        <dbReference type="EMBL" id="ADH62537.1"/>
    </source>
</evidence>
<feature type="transmembrane region" description="Helical" evidence="5">
    <location>
        <begin position="7"/>
        <end position="23"/>
    </location>
</feature>